<sequence length="279" mass="30461">MHFQSLITTIGLLSLVAGQDDDSQRSLNIVAHQDDDLLFINPKTIQSISAGRGIRTVFLTAGDAGLGPDYWTSRQSGTMAAYAEMAGVSSDWEESDTGVPDKDIPLFTLRDRDDISVAFLHMPDGSADGNGFASTGNESLEKLWKYEIATIGTVDESGTVYTRGDLISTLTWIIDDYEPDSLNAQNYLDDFGTGDHSDHTAGALFTNEAAIESTFPGYVIGYVGYESQDLPANVLGEDLEAKKAAFYTYGNYDSAVCTSDDSCIGTEYELWLQREYPRN</sequence>
<dbReference type="InterPro" id="IPR003737">
    <property type="entry name" value="GlcNAc_PI_deacetylase-related"/>
</dbReference>
<evidence type="ECO:0000256" key="3">
    <source>
        <dbReference type="SAM" id="SignalP"/>
    </source>
</evidence>
<dbReference type="Gene3D" id="3.40.50.10320">
    <property type="entry name" value="LmbE-like"/>
    <property type="match status" value="1"/>
</dbReference>
<name>A0ABR4HRE7_9EURO</name>
<gene>
    <name evidence="4" type="ORF">BDW59DRAFT_165865</name>
</gene>
<protein>
    <recommendedName>
        <fullName evidence="2">N-acetylglucosaminylphosphatidylinositol deacetylase</fullName>
        <ecNumber evidence="2">3.5.1.89</ecNumber>
    </recommendedName>
</protein>
<keyword evidence="5" id="KW-1185">Reference proteome</keyword>
<organism evidence="4 5">
    <name type="scientific">Aspergillus cavernicola</name>
    <dbReference type="NCBI Taxonomy" id="176166"/>
    <lineage>
        <taxon>Eukaryota</taxon>
        <taxon>Fungi</taxon>
        <taxon>Dikarya</taxon>
        <taxon>Ascomycota</taxon>
        <taxon>Pezizomycotina</taxon>
        <taxon>Eurotiomycetes</taxon>
        <taxon>Eurotiomycetidae</taxon>
        <taxon>Eurotiales</taxon>
        <taxon>Aspergillaceae</taxon>
        <taxon>Aspergillus</taxon>
        <taxon>Aspergillus subgen. Nidulantes</taxon>
    </lineage>
</organism>
<proteinExistence type="inferred from homology"/>
<accession>A0ABR4HRE7</accession>
<feature type="chain" id="PRO_5046304998" description="N-acetylglucosaminylphosphatidylinositol deacetylase" evidence="3">
    <location>
        <begin position="19"/>
        <end position="279"/>
    </location>
</feature>
<dbReference type="PANTHER" id="PTHR12993:SF23">
    <property type="entry name" value="N-ACETYLGLUCOSAMINYLPHOSPHATIDYLINOSITOL DEACETYLASE"/>
    <property type="match status" value="1"/>
</dbReference>
<evidence type="ECO:0000256" key="2">
    <source>
        <dbReference type="ARBA" id="ARBA00012176"/>
    </source>
</evidence>
<comment type="caution">
    <text evidence="4">The sequence shown here is derived from an EMBL/GenBank/DDBJ whole genome shotgun (WGS) entry which is preliminary data.</text>
</comment>
<dbReference type="PANTHER" id="PTHR12993">
    <property type="entry name" value="N-ACETYLGLUCOSAMINYL-PHOSPHATIDYLINOSITOL DE-N-ACETYLASE-RELATED"/>
    <property type="match status" value="1"/>
</dbReference>
<evidence type="ECO:0000313" key="4">
    <source>
        <dbReference type="EMBL" id="KAL2817709.1"/>
    </source>
</evidence>
<dbReference type="InterPro" id="IPR024078">
    <property type="entry name" value="LmbE-like_dom_sf"/>
</dbReference>
<comment type="similarity">
    <text evidence="1">Belongs to the PIGL family.</text>
</comment>
<dbReference type="Pfam" id="PF02585">
    <property type="entry name" value="PIG-L"/>
    <property type="match status" value="1"/>
</dbReference>
<dbReference type="SUPFAM" id="SSF102588">
    <property type="entry name" value="LmbE-like"/>
    <property type="match status" value="1"/>
</dbReference>
<evidence type="ECO:0000256" key="1">
    <source>
        <dbReference type="ARBA" id="ARBA00006066"/>
    </source>
</evidence>
<feature type="signal peptide" evidence="3">
    <location>
        <begin position="1"/>
        <end position="18"/>
    </location>
</feature>
<dbReference type="EMBL" id="JBFXLS010000090">
    <property type="protein sequence ID" value="KAL2817709.1"/>
    <property type="molecule type" value="Genomic_DNA"/>
</dbReference>
<reference evidence="4 5" key="1">
    <citation type="submission" date="2024-07" db="EMBL/GenBank/DDBJ databases">
        <title>Section-level genome sequencing and comparative genomics of Aspergillus sections Usti and Cavernicolus.</title>
        <authorList>
            <consortium name="Lawrence Berkeley National Laboratory"/>
            <person name="Nybo J.L."/>
            <person name="Vesth T.C."/>
            <person name="Theobald S."/>
            <person name="Frisvad J.C."/>
            <person name="Larsen T.O."/>
            <person name="Kjaerboelling I."/>
            <person name="Rothschild-Mancinelli K."/>
            <person name="Lyhne E.K."/>
            <person name="Kogle M.E."/>
            <person name="Barry K."/>
            <person name="Clum A."/>
            <person name="Na H."/>
            <person name="Ledsgaard L."/>
            <person name="Lin J."/>
            <person name="Lipzen A."/>
            <person name="Kuo A."/>
            <person name="Riley R."/>
            <person name="Mondo S."/>
            <person name="LaButti K."/>
            <person name="Haridas S."/>
            <person name="Pangalinan J."/>
            <person name="Salamov A.A."/>
            <person name="Simmons B.A."/>
            <person name="Magnuson J.K."/>
            <person name="Chen J."/>
            <person name="Drula E."/>
            <person name="Henrissat B."/>
            <person name="Wiebenga A."/>
            <person name="Lubbers R.J."/>
            <person name="Gomes A.C."/>
            <person name="Makela M.R."/>
            <person name="Stajich J."/>
            <person name="Grigoriev I.V."/>
            <person name="Mortensen U.H."/>
            <person name="De vries R.P."/>
            <person name="Baker S.E."/>
            <person name="Andersen M.R."/>
        </authorList>
    </citation>
    <scope>NUCLEOTIDE SEQUENCE [LARGE SCALE GENOMIC DNA]</scope>
    <source>
        <strain evidence="4 5">CBS 600.67</strain>
    </source>
</reference>
<keyword evidence="3" id="KW-0732">Signal</keyword>
<evidence type="ECO:0000313" key="5">
    <source>
        <dbReference type="Proteomes" id="UP001610335"/>
    </source>
</evidence>
<dbReference type="EC" id="3.5.1.89" evidence="2"/>
<dbReference type="Proteomes" id="UP001610335">
    <property type="component" value="Unassembled WGS sequence"/>
</dbReference>